<evidence type="ECO:0000313" key="2">
    <source>
        <dbReference type="Proteomes" id="UP001234989"/>
    </source>
</evidence>
<organism evidence="1 2">
    <name type="scientific">Solanum verrucosum</name>
    <dbReference type="NCBI Taxonomy" id="315347"/>
    <lineage>
        <taxon>Eukaryota</taxon>
        <taxon>Viridiplantae</taxon>
        <taxon>Streptophyta</taxon>
        <taxon>Embryophyta</taxon>
        <taxon>Tracheophyta</taxon>
        <taxon>Spermatophyta</taxon>
        <taxon>Magnoliopsida</taxon>
        <taxon>eudicotyledons</taxon>
        <taxon>Gunneridae</taxon>
        <taxon>Pentapetalae</taxon>
        <taxon>asterids</taxon>
        <taxon>lamiids</taxon>
        <taxon>Solanales</taxon>
        <taxon>Solanaceae</taxon>
        <taxon>Solanoideae</taxon>
        <taxon>Solaneae</taxon>
        <taxon>Solanum</taxon>
    </lineage>
</organism>
<protein>
    <submittedName>
        <fullName evidence="1">Uncharacterized protein</fullName>
    </submittedName>
</protein>
<proteinExistence type="predicted"/>
<accession>A0AAF0ZSD5</accession>
<dbReference type="AlphaFoldDB" id="A0AAF0ZSD5"/>
<reference evidence="1" key="1">
    <citation type="submission" date="2023-08" db="EMBL/GenBank/DDBJ databases">
        <title>A de novo genome assembly of Solanum verrucosum Schlechtendal, a Mexican diploid species geographically isolated from the other diploid A-genome species in potato relatives.</title>
        <authorList>
            <person name="Hosaka K."/>
        </authorList>
    </citation>
    <scope>NUCLEOTIDE SEQUENCE</scope>
    <source>
        <tissue evidence="1">Young leaves</tissue>
    </source>
</reference>
<gene>
    <name evidence="1" type="ORF">MTR67_043817</name>
</gene>
<feature type="non-terminal residue" evidence="1">
    <location>
        <position position="1"/>
    </location>
</feature>
<keyword evidence="2" id="KW-1185">Reference proteome</keyword>
<dbReference type="EMBL" id="CP133621">
    <property type="protein sequence ID" value="WMV50432.1"/>
    <property type="molecule type" value="Genomic_DNA"/>
</dbReference>
<sequence>HIFSRYFRIPLCTTPAQHCEGYNENVAFGVEDLMHNNPAMKERRIIQDRLMAEMFAGKIHSSMNSAYIVGEVRWTMTGVQVQ</sequence>
<evidence type="ECO:0000313" key="1">
    <source>
        <dbReference type="EMBL" id="WMV50432.1"/>
    </source>
</evidence>
<dbReference type="Proteomes" id="UP001234989">
    <property type="component" value="Chromosome 10"/>
</dbReference>
<name>A0AAF0ZSD5_SOLVR</name>